<dbReference type="AlphaFoldDB" id="A0A7W2EIK4"/>
<keyword evidence="2" id="KW-0460">Magnesium</keyword>
<comment type="similarity">
    <text evidence="1">Belongs to the inositol monophosphatase superfamily.</text>
</comment>
<feature type="binding site" evidence="2">
    <location>
        <position position="94"/>
    </location>
    <ligand>
        <name>Mg(2+)</name>
        <dbReference type="ChEBI" id="CHEBI:18420"/>
        <label>1</label>
        <note>catalytic</note>
    </ligand>
</feature>
<dbReference type="PANTHER" id="PTHR20854:SF4">
    <property type="entry name" value="INOSITOL-1-MONOPHOSPHATASE-RELATED"/>
    <property type="match status" value="1"/>
</dbReference>
<evidence type="ECO:0000313" key="3">
    <source>
        <dbReference type="EMBL" id="MBA5606415.1"/>
    </source>
</evidence>
<dbReference type="GO" id="GO:0006020">
    <property type="term" value="P:inositol metabolic process"/>
    <property type="evidence" value="ECO:0007669"/>
    <property type="project" value="TreeGrafter"/>
</dbReference>
<gene>
    <name evidence="3" type="ORF">H3H36_13740</name>
</gene>
<dbReference type="SUPFAM" id="SSF56655">
    <property type="entry name" value="Carbohydrate phosphatase"/>
    <property type="match status" value="1"/>
</dbReference>
<name>A0A7W2EIK4_9BURK</name>
<keyword evidence="2" id="KW-0479">Metal-binding</keyword>
<dbReference type="Pfam" id="PF00459">
    <property type="entry name" value="Inositol_P"/>
    <property type="match status" value="1"/>
</dbReference>
<sequence>MTAIDTEEVLALLRSVGASLCDTFWQLEPVVELDEMAAAFQRIDGQASAALRGGLAELYPRIGWMEGEFEGADSDDEEAVALLAQGEYWICDAIDGAAQYLRAMPNWAMSLTLVREGVPVFVAVFDAAHDEMFHAVWGGGAWCNGKPVRVNQRESHYNGVVATSQPPFAVKQPRAVGRAGRALSAMLPDVAAVRNLGPTSLQLAYVACGRLDAFWEFGEDGFNCMGPALLVREAGGMVSQVDGAPYRLLSADIAAAPPRVHASMLLRLQEVLAA</sequence>
<dbReference type="Gene3D" id="3.40.190.80">
    <property type="match status" value="1"/>
</dbReference>
<dbReference type="InterPro" id="IPR000760">
    <property type="entry name" value="Inositol_monophosphatase-like"/>
</dbReference>
<reference evidence="3 4" key="1">
    <citation type="submission" date="2020-07" db="EMBL/GenBank/DDBJ databases">
        <title>Novel species isolated from subtropical streams in China.</title>
        <authorList>
            <person name="Lu H."/>
        </authorList>
    </citation>
    <scope>NUCLEOTIDE SEQUENCE [LARGE SCALE GENOMIC DNA]</scope>
    <source>
        <strain evidence="3 4">FT3S</strain>
    </source>
</reference>
<organism evidence="3 4">
    <name type="scientific">Rugamonas fusca</name>
    <dbReference type="NCBI Taxonomy" id="2758568"/>
    <lineage>
        <taxon>Bacteria</taxon>
        <taxon>Pseudomonadati</taxon>
        <taxon>Pseudomonadota</taxon>
        <taxon>Betaproteobacteria</taxon>
        <taxon>Burkholderiales</taxon>
        <taxon>Oxalobacteraceae</taxon>
        <taxon>Telluria group</taxon>
        <taxon>Rugamonas</taxon>
    </lineage>
</organism>
<feature type="binding site" evidence="2">
    <location>
        <position position="92"/>
    </location>
    <ligand>
        <name>Mg(2+)</name>
        <dbReference type="ChEBI" id="CHEBI:18420"/>
        <label>1</label>
        <note>catalytic</note>
    </ligand>
</feature>
<dbReference type="Gene3D" id="3.30.540.10">
    <property type="entry name" value="Fructose-1,6-Bisphosphatase, subunit A, domain 1"/>
    <property type="match status" value="1"/>
</dbReference>
<dbReference type="GO" id="GO:0007165">
    <property type="term" value="P:signal transduction"/>
    <property type="evidence" value="ECO:0007669"/>
    <property type="project" value="TreeGrafter"/>
</dbReference>
<accession>A0A7W2EIK4</accession>
<protein>
    <submittedName>
        <fullName evidence="3">Inositol monophosphatase</fullName>
    </submittedName>
</protein>
<feature type="binding site" evidence="2">
    <location>
        <position position="95"/>
    </location>
    <ligand>
        <name>Mg(2+)</name>
        <dbReference type="ChEBI" id="CHEBI:18420"/>
        <label>1</label>
        <note>catalytic</note>
    </ligand>
</feature>
<dbReference type="GO" id="GO:0008934">
    <property type="term" value="F:inositol monophosphate 1-phosphatase activity"/>
    <property type="evidence" value="ECO:0007669"/>
    <property type="project" value="TreeGrafter"/>
</dbReference>
<evidence type="ECO:0000256" key="2">
    <source>
        <dbReference type="PIRSR" id="PIRSR600760-2"/>
    </source>
</evidence>
<proteinExistence type="inferred from homology"/>
<dbReference type="Proteomes" id="UP000566711">
    <property type="component" value="Unassembled WGS sequence"/>
</dbReference>
<dbReference type="RefSeq" id="WP_182218452.1">
    <property type="nucleotide sequence ID" value="NZ_JACEZS010000010.1"/>
</dbReference>
<dbReference type="PRINTS" id="PR00377">
    <property type="entry name" value="IMPHPHTASES"/>
</dbReference>
<dbReference type="GO" id="GO:0046872">
    <property type="term" value="F:metal ion binding"/>
    <property type="evidence" value="ECO:0007669"/>
    <property type="project" value="UniProtKB-KW"/>
</dbReference>
<evidence type="ECO:0000256" key="1">
    <source>
        <dbReference type="ARBA" id="ARBA00009759"/>
    </source>
</evidence>
<comment type="cofactor">
    <cofactor evidence="2">
        <name>Mg(2+)</name>
        <dbReference type="ChEBI" id="CHEBI:18420"/>
    </cofactor>
</comment>
<comment type="caution">
    <text evidence="3">The sequence shown here is derived from an EMBL/GenBank/DDBJ whole genome shotgun (WGS) entry which is preliminary data.</text>
</comment>
<dbReference type="PANTHER" id="PTHR20854">
    <property type="entry name" value="INOSITOL MONOPHOSPHATASE"/>
    <property type="match status" value="1"/>
</dbReference>
<dbReference type="EMBL" id="JACEZS010000010">
    <property type="protein sequence ID" value="MBA5606415.1"/>
    <property type="molecule type" value="Genomic_DNA"/>
</dbReference>
<keyword evidence="4" id="KW-1185">Reference proteome</keyword>
<evidence type="ECO:0000313" key="4">
    <source>
        <dbReference type="Proteomes" id="UP000566711"/>
    </source>
</evidence>